<evidence type="ECO:0000313" key="5">
    <source>
        <dbReference type="EMBL" id="SAM07397.1"/>
    </source>
</evidence>
<dbReference type="OrthoDB" id="5589325at2759"/>
<evidence type="ECO:0000256" key="1">
    <source>
        <dbReference type="ARBA" id="ARBA00022729"/>
    </source>
</evidence>
<evidence type="ECO:0000256" key="3">
    <source>
        <dbReference type="SAM" id="SignalP"/>
    </source>
</evidence>
<gene>
    <name evidence="5" type="primary">ABSGL_13038.1 scaffold 13554</name>
</gene>
<dbReference type="InterPro" id="IPR052982">
    <property type="entry name" value="SRP1/TIP1-like"/>
</dbReference>
<proteinExistence type="predicted"/>
<dbReference type="Proteomes" id="UP000078561">
    <property type="component" value="Unassembled WGS sequence"/>
</dbReference>
<dbReference type="InParanoid" id="A0A168RU56"/>
<accession>A0A168RU56</accession>
<dbReference type="PANTHER" id="PTHR40633">
    <property type="entry name" value="MATRIX PROTEIN, PUTATIVE (AFU_ORTHOLOGUE AFUA_8G05410)-RELATED"/>
    <property type="match status" value="1"/>
</dbReference>
<dbReference type="EMBL" id="LT554740">
    <property type="protein sequence ID" value="SAM07397.1"/>
    <property type="molecule type" value="Genomic_DNA"/>
</dbReference>
<feature type="chain" id="PRO_5007900121" description="Yeast cell wall synthesis Kre9/Knh1-like N-terminal domain-containing protein" evidence="3">
    <location>
        <begin position="20"/>
        <end position="196"/>
    </location>
</feature>
<name>A0A168RU56_ABSGL</name>
<feature type="domain" description="Yeast cell wall synthesis Kre9/Knh1-like N-terminal" evidence="4">
    <location>
        <begin position="31"/>
        <end position="120"/>
    </location>
</feature>
<keyword evidence="6" id="KW-1185">Reference proteome</keyword>
<feature type="signal peptide" evidence="3">
    <location>
        <begin position="1"/>
        <end position="19"/>
    </location>
</feature>
<dbReference type="Pfam" id="PF10342">
    <property type="entry name" value="Kre9_KNH"/>
    <property type="match status" value="1"/>
</dbReference>
<organism evidence="5">
    <name type="scientific">Absidia glauca</name>
    <name type="common">Pin mould</name>
    <dbReference type="NCBI Taxonomy" id="4829"/>
    <lineage>
        <taxon>Eukaryota</taxon>
        <taxon>Fungi</taxon>
        <taxon>Fungi incertae sedis</taxon>
        <taxon>Mucoromycota</taxon>
        <taxon>Mucoromycotina</taxon>
        <taxon>Mucoromycetes</taxon>
        <taxon>Mucorales</taxon>
        <taxon>Cunninghamellaceae</taxon>
        <taxon>Absidia</taxon>
    </lineage>
</organism>
<feature type="region of interest" description="Disordered" evidence="2">
    <location>
        <begin position="133"/>
        <end position="173"/>
    </location>
</feature>
<dbReference type="OMA" id="PYTISWI"/>
<protein>
    <recommendedName>
        <fullName evidence="4">Yeast cell wall synthesis Kre9/Knh1-like N-terminal domain-containing protein</fullName>
    </recommendedName>
</protein>
<reference evidence="5" key="1">
    <citation type="submission" date="2016-04" db="EMBL/GenBank/DDBJ databases">
        <authorList>
            <person name="Evans L.H."/>
            <person name="Alamgir A."/>
            <person name="Owens N."/>
            <person name="Weber N.D."/>
            <person name="Virtaneva K."/>
            <person name="Barbian K."/>
            <person name="Babar A."/>
            <person name="Rosenke K."/>
        </authorList>
    </citation>
    <scope>NUCLEOTIDE SEQUENCE [LARGE SCALE GENOMIC DNA]</scope>
    <source>
        <strain evidence="5">CBS 101.48</strain>
    </source>
</reference>
<evidence type="ECO:0000259" key="4">
    <source>
        <dbReference type="Pfam" id="PF10342"/>
    </source>
</evidence>
<feature type="compositionally biased region" description="Low complexity" evidence="2">
    <location>
        <begin position="143"/>
        <end position="173"/>
    </location>
</feature>
<keyword evidence="1 3" id="KW-0732">Signal</keyword>
<dbReference type="InterPro" id="IPR018466">
    <property type="entry name" value="Kre9/Knh1-like_N"/>
</dbReference>
<sequence length="196" mass="19895">MKLAAITTLFALAISSISAQNVTDAGVAVNTPARGDVWNAGTSQTIKFTMTDPSITSIEGIVLMGGDQGNLQTYLLVDSNVPVNGGQYSWSIPKNIQTMPSYALVFKTNKGKSYSPYFTIVGMAAGQQGGLSPTSIDLDHLPSKTGSSASSTGGSNSSSSSSSGSSAKPSSDGDSLKVGILGILGSTAAALFIMSL</sequence>
<evidence type="ECO:0000313" key="6">
    <source>
        <dbReference type="Proteomes" id="UP000078561"/>
    </source>
</evidence>
<evidence type="ECO:0000256" key="2">
    <source>
        <dbReference type="SAM" id="MobiDB-lite"/>
    </source>
</evidence>
<dbReference type="PANTHER" id="PTHR40633:SF1">
    <property type="entry name" value="GPI ANCHORED SERINE-THREONINE RICH PROTEIN (AFU_ORTHOLOGUE AFUA_1G03630)"/>
    <property type="match status" value="1"/>
</dbReference>
<dbReference type="AlphaFoldDB" id="A0A168RU56"/>